<reference evidence="1 2" key="1">
    <citation type="submission" date="2020-12" db="EMBL/GenBank/DDBJ databases">
        <title>Complete genome sequence of lactococcus lactis subsp. cremoris strain EPSC and strain G3-2.</title>
        <authorList>
            <person name="Kita K."/>
            <person name="Ishikawa S."/>
        </authorList>
    </citation>
    <scope>NUCLEOTIDE SEQUENCE [LARGE SCALE GENOMIC DNA]</scope>
    <source>
        <strain evidence="1 2">EPSC</strain>
        <plasmid evidence="1 2">pEPSC1</plasmid>
    </source>
</reference>
<dbReference type="Proteomes" id="UP000595253">
    <property type="component" value="Plasmid pEPSC1"/>
</dbReference>
<gene>
    <name evidence="1" type="ORF">LLC_26210</name>
</gene>
<evidence type="ECO:0000313" key="2">
    <source>
        <dbReference type="Proteomes" id="UP000595253"/>
    </source>
</evidence>
<organism evidence="1 2">
    <name type="scientific">Lactococcus lactis subsp. cremoris</name>
    <name type="common">Streptococcus cremoris</name>
    <dbReference type="NCBI Taxonomy" id="1359"/>
    <lineage>
        <taxon>Bacteria</taxon>
        <taxon>Bacillati</taxon>
        <taxon>Bacillota</taxon>
        <taxon>Bacilli</taxon>
        <taxon>Lactobacillales</taxon>
        <taxon>Streptococcaceae</taxon>
        <taxon>Lactococcus</taxon>
    </lineage>
</organism>
<dbReference type="AlphaFoldDB" id="A0AAD1K108"/>
<proteinExistence type="predicted"/>
<evidence type="ECO:0000313" key="1">
    <source>
        <dbReference type="EMBL" id="BCO07381.1"/>
    </source>
</evidence>
<dbReference type="EMBL" id="AP024223">
    <property type="protein sequence ID" value="BCO07381.1"/>
    <property type="molecule type" value="Genomic_DNA"/>
</dbReference>
<protein>
    <submittedName>
        <fullName evidence="1">Uncharacterized protein</fullName>
    </submittedName>
</protein>
<sequence>MYERNEKRIRFKVTFVFLKIQVVNRNQRYILENKKKKKNIMGVFTKHINEKSRT</sequence>
<name>A0AAD1K108_LACLC</name>
<accession>A0AAD1K108</accession>
<geneLocation type="plasmid" evidence="1 2">
    <name>pEPSC1</name>
</geneLocation>
<keyword evidence="1" id="KW-0614">Plasmid</keyword>